<proteinExistence type="predicted"/>
<dbReference type="AlphaFoldDB" id="A0A3M7TAZ3"/>
<accession>A0A3M7TAZ3</accession>
<dbReference type="EMBL" id="REGN01000002">
    <property type="protein sequence ID" value="RNA45246.1"/>
    <property type="molecule type" value="Genomic_DNA"/>
</dbReference>
<comment type="caution">
    <text evidence="1">The sequence shown here is derived from an EMBL/GenBank/DDBJ whole genome shotgun (WGS) entry which is preliminary data.</text>
</comment>
<reference evidence="1 2" key="1">
    <citation type="journal article" date="2018" name="Sci. Rep.">
        <title>Genomic signatures of local adaptation to the degree of environmental predictability in rotifers.</title>
        <authorList>
            <person name="Franch-Gras L."/>
            <person name="Hahn C."/>
            <person name="Garcia-Roger E.M."/>
            <person name="Carmona M.J."/>
            <person name="Serra M."/>
            <person name="Gomez A."/>
        </authorList>
    </citation>
    <scope>NUCLEOTIDE SEQUENCE [LARGE SCALE GENOMIC DNA]</scope>
    <source>
        <strain evidence="1">HYR1</strain>
    </source>
</reference>
<keyword evidence="2" id="KW-1185">Reference proteome</keyword>
<name>A0A3M7TAZ3_BRAPC</name>
<gene>
    <name evidence="1" type="ORF">BpHYR1_000274</name>
</gene>
<dbReference type="Proteomes" id="UP000276133">
    <property type="component" value="Unassembled WGS sequence"/>
</dbReference>
<organism evidence="1 2">
    <name type="scientific">Brachionus plicatilis</name>
    <name type="common">Marine rotifer</name>
    <name type="synonym">Brachionus muelleri</name>
    <dbReference type="NCBI Taxonomy" id="10195"/>
    <lineage>
        <taxon>Eukaryota</taxon>
        <taxon>Metazoa</taxon>
        <taxon>Spiralia</taxon>
        <taxon>Gnathifera</taxon>
        <taxon>Rotifera</taxon>
        <taxon>Eurotatoria</taxon>
        <taxon>Monogononta</taxon>
        <taxon>Pseudotrocha</taxon>
        <taxon>Ploima</taxon>
        <taxon>Brachionidae</taxon>
        <taxon>Brachionus</taxon>
    </lineage>
</organism>
<sequence>MGYFTLQSTLITYFSSDLFKSRHWISLVSIGVELDQLDGVVNSEQGLVAEQALVGRVHVDCVPLEGESAGRMTDPPPGSWLLVAENATEAQGLALELVRLDLELVREPVLVHKEQIEPVFGVQRLDPLARNDPVAVQKPQTRQIAHYVLQSDHAKDTRVLFVLVIVQQAFLFVAEQIFKKFIGYFLPRLGVQLGPCTLFPLFNQVKIEPFFAQTIQISFHLNDHQLIHAEHLFEQRQAQRA</sequence>
<evidence type="ECO:0000313" key="2">
    <source>
        <dbReference type="Proteomes" id="UP000276133"/>
    </source>
</evidence>
<protein>
    <submittedName>
        <fullName evidence="1">Uncharacterized protein</fullName>
    </submittedName>
</protein>
<evidence type="ECO:0000313" key="1">
    <source>
        <dbReference type="EMBL" id="RNA45246.1"/>
    </source>
</evidence>